<reference evidence="6 7" key="1">
    <citation type="submission" date="2016-10" db="EMBL/GenBank/DDBJ databases">
        <authorList>
            <person name="de Groot N.N."/>
        </authorList>
    </citation>
    <scope>NUCLEOTIDE SEQUENCE [LARGE SCALE GENOMIC DNA]</scope>
    <source>
        <strain evidence="6 7">R-24608</strain>
    </source>
</reference>
<gene>
    <name evidence="6" type="ORF">SAMN04489707_102616</name>
</gene>
<dbReference type="AlphaFoldDB" id="A0A1I7JGM6"/>
<dbReference type="GO" id="GO:0000049">
    <property type="term" value="F:tRNA binding"/>
    <property type="evidence" value="ECO:0007669"/>
    <property type="project" value="InterPro"/>
</dbReference>
<dbReference type="InterPro" id="IPR000100">
    <property type="entry name" value="RNase_P"/>
</dbReference>
<dbReference type="Proteomes" id="UP000183656">
    <property type="component" value="Unassembled WGS sequence"/>
</dbReference>
<evidence type="ECO:0000313" key="7">
    <source>
        <dbReference type="Proteomes" id="UP000183656"/>
    </source>
</evidence>
<dbReference type="InterPro" id="IPR014721">
    <property type="entry name" value="Ribsml_uS5_D2-typ_fold_subgr"/>
</dbReference>
<dbReference type="Gene3D" id="3.30.230.10">
    <property type="match status" value="1"/>
</dbReference>
<keyword evidence="7" id="KW-1185">Reference proteome</keyword>
<dbReference type="GO" id="GO:0004526">
    <property type="term" value="F:ribonuclease P activity"/>
    <property type="evidence" value="ECO:0007669"/>
    <property type="project" value="InterPro"/>
</dbReference>
<name>A0A1I7JGM6_9BURK</name>
<dbReference type="GO" id="GO:0008033">
    <property type="term" value="P:tRNA processing"/>
    <property type="evidence" value="ECO:0007669"/>
    <property type="project" value="UniProtKB-KW"/>
</dbReference>
<keyword evidence="2" id="KW-0540">Nuclease</keyword>
<keyword evidence="1" id="KW-0819">tRNA processing</keyword>
<dbReference type="STRING" id="343013.SAMN04489707_102616"/>
<evidence type="ECO:0000256" key="3">
    <source>
        <dbReference type="ARBA" id="ARBA00022759"/>
    </source>
</evidence>
<organism evidence="6 7">
    <name type="scientific">Paenacidovorax caeni</name>
    <dbReference type="NCBI Taxonomy" id="343013"/>
    <lineage>
        <taxon>Bacteria</taxon>
        <taxon>Pseudomonadati</taxon>
        <taxon>Pseudomonadota</taxon>
        <taxon>Betaproteobacteria</taxon>
        <taxon>Burkholderiales</taxon>
        <taxon>Comamonadaceae</taxon>
        <taxon>Paenacidovorax</taxon>
    </lineage>
</organism>
<dbReference type="EMBL" id="FPBX01000026">
    <property type="protein sequence ID" value="SFU84337.1"/>
    <property type="molecule type" value="Genomic_DNA"/>
</dbReference>
<protein>
    <submittedName>
        <fullName evidence="6">Ribonuclease P protein component</fullName>
    </submittedName>
</protein>
<dbReference type="Pfam" id="PF00825">
    <property type="entry name" value="Ribonuclease_P"/>
    <property type="match status" value="1"/>
</dbReference>
<sequence>MHRLKTRAQFQAAMAGGVVSRTAHFALHRLVLQAAASAAAQPPGPGTLPAEQGPQALFAVPGVWMGAMAPKRWARRAVTRNAIKRQVYALGTALEPRLPPAAFVVRLRAGFDRRQFPSAWSDPLRQAVRAELQQLLARVAHPEALA</sequence>
<dbReference type="SUPFAM" id="SSF54211">
    <property type="entry name" value="Ribosomal protein S5 domain 2-like"/>
    <property type="match status" value="1"/>
</dbReference>
<dbReference type="RefSeq" id="WP_054256600.1">
    <property type="nucleotide sequence ID" value="NZ_CYIG01000021.1"/>
</dbReference>
<proteinExistence type="predicted"/>
<evidence type="ECO:0000256" key="2">
    <source>
        <dbReference type="ARBA" id="ARBA00022722"/>
    </source>
</evidence>
<accession>A0A1I7JGM6</accession>
<evidence type="ECO:0000256" key="1">
    <source>
        <dbReference type="ARBA" id="ARBA00022694"/>
    </source>
</evidence>
<evidence type="ECO:0000313" key="6">
    <source>
        <dbReference type="EMBL" id="SFU84337.1"/>
    </source>
</evidence>
<dbReference type="OrthoDB" id="398329at2"/>
<keyword evidence="5" id="KW-0694">RNA-binding</keyword>
<evidence type="ECO:0000256" key="4">
    <source>
        <dbReference type="ARBA" id="ARBA00022801"/>
    </source>
</evidence>
<dbReference type="InterPro" id="IPR020568">
    <property type="entry name" value="Ribosomal_Su5_D2-typ_SF"/>
</dbReference>
<keyword evidence="3" id="KW-0255">Endonuclease</keyword>
<keyword evidence="4" id="KW-0378">Hydrolase</keyword>
<evidence type="ECO:0000256" key="5">
    <source>
        <dbReference type="ARBA" id="ARBA00022884"/>
    </source>
</evidence>